<proteinExistence type="predicted"/>
<gene>
    <name evidence="4" type="ORF">GGR30_000320</name>
</gene>
<dbReference type="InterPro" id="IPR009045">
    <property type="entry name" value="Zn_M74/Hedgehog-like"/>
</dbReference>
<feature type="chain" id="PRO_5031138381" description="Extensin-like C-terminal domain-containing protein" evidence="2">
    <location>
        <begin position="22"/>
        <end position="352"/>
    </location>
</feature>
<dbReference type="Pfam" id="PF06904">
    <property type="entry name" value="Extensin-like_C"/>
    <property type="match status" value="1"/>
</dbReference>
<dbReference type="RefSeq" id="WP_183481658.1">
    <property type="nucleotide sequence ID" value="NZ_JACIDZ010000001.1"/>
</dbReference>
<dbReference type="EMBL" id="JACIDZ010000001">
    <property type="protein sequence ID" value="MBB4120425.1"/>
    <property type="molecule type" value="Genomic_DNA"/>
</dbReference>
<feature type="region of interest" description="Disordered" evidence="1">
    <location>
        <begin position="139"/>
        <end position="161"/>
    </location>
</feature>
<accession>A0A7W6KIA3</accession>
<comment type="caution">
    <text evidence="4">The sequence shown here is derived from an EMBL/GenBank/DDBJ whole genome shotgun (WGS) entry which is preliminary data.</text>
</comment>
<organism evidence="4 5">
    <name type="scientific">Martelella radicis</name>
    <dbReference type="NCBI Taxonomy" id="1397476"/>
    <lineage>
        <taxon>Bacteria</taxon>
        <taxon>Pseudomonadati</taxon>
        <taxon>Pseudomonadota</taxon>
        <taxon>Alphaproteobacteria</taxon>
        <taxon>Hyphomicrobiales</taxon>
        <taxon>Aurantimonadaceae</taxon>
        <taxon>Martelella</taxon>
    </lineage>
</organism>
<dbReference type="AlphaFoldDB" id="A0A7W6KIA3"/>
<feature type="domain" description="Extensin-like C-terminal" evidence="3">
    <location>
        <begin position="175"/>
        <end position="351"/>
    </location>
</feature>
<feature type="signal peptide" evidence="2">
    <location>
        <begin position="1"/>
        <end position="21"/>
    </location>
</feature>
<dbReference type="Proteomes" id="UP000530571">
    <property type="component" value="Unassembled WGS sequence"/>
</dbReference>
<sequence>MASFSHLRNAVSCATISLVLASCSIGGLMTSFSFDTSDKDTQVVTRSEAEKAKPAVASAPAPQTSPEDLARDDPPPQSIEQLIAETETSAGLPIDGYLGFNATEDKSDVASIADTEARLAEEQTAAAAAKDPGIDPINTASLLPHVAPGAGAGQGSVAEPKQKRIPGLMPLAERQCRSELNAMGVTFTDVEAIAKGSQCGIAYPVRLQKLPGNIAISPDVTVNCETALTFAQWVQNDVAPAVRVRYLTGLKSIETMGGYSCRRVNNGTNSRTMSEHSKGNAIDIGGFTLNSGKTIDVSPKGFFAFREKGLLKSVRASGCEYFNTVLGPGYPKHNDHFHFDLKQRSSGRTYCN</sequence>
<feature type="region of interest" description="Disordered" evidence="1">
    <location>
        <begin position="43"/>
        <end position="76"/>
    </location>
</feature>
<evidence type="ECO:0000313" key="4">
    <source>
        <dbReference type="EMBL" id="MBB4120425.1"/>
    </source>
</evidence>
<keyword evidence="5" id="KW-1185">Reference proteome</keyword>
<evidence type="ECO:0000256" key="2">
    <source>
        <dbReference type="SAM" id="SignalP"/>
    </source>
</evidence>
<dbReference type="InterPro" id="IPR009683">
    <property type="entry name" value="Extensin-like_C"/>
</dbReference>
<keyword evidence="2" id="KW-0732">Signal</keyword>
<reference evidence="4 5" key="1">
    <citation type="submission" date="2020-08" db="EMBL/GenBank/DDBJ databases">
        <title>Genomic Encyclopedia of Type Strains, Phase IV (KMG-IV): sequencing the most valuable type-strain genomes for metagenomic binning, comparative biology and taxonomic classification.</title>
        <authorList>
            <person name="Goeker M."/>
        </authorList>
    </citation>
    <scope>NUCLEOTIDE SEQUENCE [LARGE SCALE GENOMIC DNA]</scope>
    <source>
        <strain evidence="4 5">DSM 28101</strain>
    </source>
</reference>
<name>A0A7W6KIA3_9HYPH</name>
<evidence type="ECO:0000313" key="5">
    <source>
        <dbReference type="Proteomes" id="UP000530571"/>
    </source>
</evidence>
<evidence type="ECO:0000259" key="3">
    <source>
        <dbReference type="Pfam" id="PF06904"/>
    </source>
</evidence>
<feature type="compositionally biased region" description="Basic and acidic residues" evidence="1">
    <location>
        <begin position="43"/>
        <end position="53"/>
    </location>
</feature>
<dbReference type="Gene3D" id="3.30.1380.10">
    <property type="match status" value="1"/>
</dbReference>
<protein>
    <recommendedName>
        <fullName evidence="3">Extensin-like C-terminal domain-containing protein</fullName>
    </recommendedName>
</protein>
<evidence type="ECO:0000256" key="1">
    <source>
        <dbReference type="SAM" id="MobiDB-lite"/>
    </source>
</evidence>